<sequence>MDTTATDEVHSAYAGALQQLRTEGRPLLDPSFVLLRIENVGATHIDETDYAVLDEDKVGIRVSFPGRRVAGMVVTELSDEFLRPSFEGRSGLNVRDGVIQLPKVPMNRAAHYKVLAALEREAGETRDPGTEFKPPKIVGGIKGGVGSGRIRETRSRTGVSRQAVSLICFLVVVILAQLATSLATDDSSAPLDCATGSLTVTGSTAFEPVLSDAADLYGDTCPGADISIETDGSAAGVAELDRAGREDEDGSPAMIAFSDGPKDEGLPRLLPRPIAFSLFTLVVNEEAGVQDLSAGQIRDLYRGDVTNWSELGGADLPVRLISRHADSGTRRTFQERVLDGTWELAPTSQDCREVHPGAAGDVVRCELGSTGDVLDAVAGIPGAIGYAEVGRTNEREDVLPLRIDGQAATLEAADHGAYPFWETEFAYTYGEPAPDSLAASFLRYLTNEVGQDIIRARDHRPCAELENPVLCRPL</sequence>
<keyword evidence="1" id="KW-0732">Signal</keyword>
<dbReference type="PANTHER" id="PTHR30570">
    <property type="entry name" value="PERIPLASMIC PHOSPHATE BINDING COMPONENT OF PHOSPHATE ABC TRANSPORTER"/>
    <property type="match status" value="1"/>
</dbReference>
<reference evidence="4 5" key="1">
    <citation type="submission" date="2017-05" db="EMBL/GenBank/DDBJ databases">
        <title>Complete genome sequence of Streptomyces sp. SCSIO 03032 revealed the diverse biosynthetic pathways for its bioactive secondary metabolites.</title>
        <authorList>
            <person name="Ma L."/>
            <person name="Zhu Y."/>
            <person name="Zhang W."/>
            <person name="Zhang G."/>
            <person name="Tian X."/>
            <person name="Zhang S."/>
            <person name="Zhang C."/>
        </authorList>
    </citation>
    <scope>NUCLEOTIDE SEQUENCE [LARGE SCALE GENOMIC DNA]</scope>
    <source>
        <strain evidence="4 5">SCSIO 03032</strain>
    </source>
</reference>
<evidence type="ECO:0000313" key="4">
    <source>
        <dbReference type="EMBL" id="ARQ72455.1"/>
    </source>
</evidence>
<evidence type="ECO:0000259" key="3">
    <source>
        <dbReference type="Pfam" id="PF12849"/>
    </source>
</evidence>
<dbReference type="SUPFAM" id="SSF53850">
    <property type="entry name" value="Periplasmic binding protein-like II"/>
    <property type="match status" value="1"/>
</dbReference>
<feature type="region of interest" description="Disordered" evidence="2">
    <location>
        <begin position="242"/>
        <end position="262"/>
    </location>
</feature>
<feature type="domain" description="PBP" evidence="3">
    <location>
        <begin position="190"/>
        <end position="447"/>
    </location>
</feature>
<dbReference type="InterPro" id="IPR050811">
    <property type="entry name" value="Phosphate_ABC_transporter"/>
</dbReference>
<accession>A0A1W7D638</accession>
<protein>
    <submittedName>
        <fullName evidence="4">Phosphate ABC transporter substrate-binding protein</fullName>
    </submittedName>
</protein>
<proteinExistence type="predicted"/>
<evidence type="ECO:0000256" key="1">
    <source>
        <dbReference type="ARBA" id="ARBA00022729"/>
    </source>
</evidence>
<dbReference type="KEGG" id="smao:CAG99_18135"/>
<keyword evidence="5" id="KW-1185">Reference proteome</keyword>
<dbReference type="EMBL" id="CP021121">
    <property type="protein sequence ID" value="ARQ72455.1"/>
    <property type="molecule type" value="Genomic_DNA"/>
</dbReference>
<dbReference type="Proteomes" id="UP000194218">
    <property type="component" value="Chromosome"/>
</dbReference>
<evidence type="ECO:0000256" key="2">
    <source>
        <dbReference type="SAM" id="MobiDB-lite"/>
    </source>
</evidence>
<dbReference type="Pfam" id="PF12849">
    <property type="entry name" value="PBP_like_2"/>
    <property type="match status" value="1"/>
</dbReference>
<dbReference type="Gene3D" id="3.40.190.10">
    <property type="entry name" value="Periplasmic binding protein-like II"/>
    <property type="match status" value="2"/>
</dbReference>
<dbReference type="AlphaFoldDB" id="A0A1W7D638"/>
<gene>
    <name evidence="4" type="ORF">CAG99_18135</name>
</gene>
<dbReference type="InterPro" id="IPR024370">
    <property type="entry name" value="PBP_domain"/>
</dbReference>
<dbReference type="PANTHER" id="PTHR30570:SF1">
    <property type="entry name" value="PHOSPHATE-BINDING PROTEIN PSTS"/>
    <property type="match status" value="1"/>
</dbReference>
<name>A0A1W7D638_9ACTN</name>
<evidence type="ECO:0000313" key="5">
    <source>
        <dbReference type="Proteomes" id="UP000194218"/>
    </source>
</evidence>
<organism evidence="4 5">
    <name type="scientific">Streptomyces marincola</name>
    <dbReference type="NCBI Taxonomy" id="2878388"/>
    <lineage>
        <taxon>Bacteria</taxon>
        <taxon>Bacillati</taxon>
        <taxon>Actinomycetota</taxon>
        <taxon>Actinomycetes</taxon>
        <taxon>Kitasatosporales</taxon>
        <taxon>Streptomycetaceae</taxon>
        <taxon>Streptomyces</taxon>
    </lineage>
</organism>